<evidence type="ECO:0000313" key="2">
    <source>
        <dbReference type="EMBL" id="KAK5086312.1"/>
    </source>
</evidence>
<protein>
    <submittedName>
        <fullName evidence="2">Uncharacterized protein</fullName>
    </submittedName>
</protein>
<feature type="region of interest" description="Disordered" evidence="1">
    <location>
        <begin position="1"/>
        <end position="60"/>
    </location>
</feature>
<dbReference type="AlphaFoldDB" id="A0AAN7T123"/>
<evidence type="ECO:0000256" key="1">
    <source>
        <dbReference type="SAM" id="MobiDB-lite"/>
    </source>
</evidence>
<feature type="compositionally biased region" description="Polar residues" evidence="1">
    <location>
        <begin position="1"/>
        <end position="13"/>
    </location>
</feature>
<keyword evidence="3" id="KW-1185">Reference proteome</keyword>
<feature type="compositionally biased region" description="Polar residues" evidence="1">
    <location>
        <begin position="23"/>
        <end position="34"/>
    </location>
</feature>
<feature type="compositionally biased region" description="Basic and acidic residues" evidence="1">
    <location>
        <begin position="213"/>
        <end position="241"/>
    </location>
</feature>
<proteinExistence type="predicted"/>
<accession>A0AAN7T123</accession>
<reference evidence="2 3" key="1">
    <citation type="submission" date="2023-08" db="EMBL/GenBank/DDBJ databases">
        <title>Black Yeasts Isolated from many extreme environments.</title>
        <authorList>
            <person name="Coleine C."/>
            <person name="Stajich J.E."/>
            <person name="Selbmann L."/>
        </authorList>
    </citation>
    <scope>NUCLEOTIDE SEQUENCE [LARGE SCALE GENOMIC DNA]</scope>
    <source>
        <strain evidence="2 3">CCFEE 5910</strain>
    </source>
</reference>
<gene>
    <name evidence="2" type="ORF">LTR05_003480</name>
</gene>
<organism evidence="2 3">
    <name type="scientific">Lithohypha guttulata</name>
    <dbReference type="NCBI Taxonomy" id="1690604"/>
    <lineage>
        <taxon>Eukaryota</taxon>
        <taxon>Fungi</taxon>
        <taxon>Dikarya</taxon>
        <taxon>Ascomycota</taxon>
        <taxon>Pezizomycotina</taxon>
        <taxon>Eurotiomycetes</taxon>
        <taxon>Chaetothyriomycetidae</taxon>
        <taxon>Chaetothyriales</taxon>
        <taxon>Trichomeriaceae</taxon>
        <taxon>Lithohypha</taxon>
    </lineage>
</organism>
<dbReference type="EMBL" id="JAVRRJ010000003">
    <property type="protein sequence ID" value="KAK5086312.1"/>
    <property type="molecule type" value="Genomic_DNA"/>
</dbReference>
<feature type="region of interest" description="Disordered" evidence="1">
    <location>
        <begin position="125"/>
        <end position="175"/>
    </location>
</feature>
<dbReference type="PANTHER" id="PTHR22705:SF0">
    <property type="entry name" value="ZZ-TYPE ZINC FINGER-CONTAINING PROTEIN 3"/>
    <property type="match status" value="1"/>
</dbReference>
<feature type="region of interest" description="Disordered" evidence="1">
    <location>
        <begin position="197"/>
        <end position="241"/>
    </location>
</feature>
<dbReference type="Proteomes" id="UP001309876">
    <property type="component" value="Unassembled WGS sequence"/>
</dbReference>
<dbReference type="PANTHER" id="PTHR22705">
    <property type="entry name" value="ZINC FINGER, ZZ DOMAIN CONTAINING 3"/>
    <property type="match status" value="1"/>
</dbReference>
<evidence type="ECO:0000313" key="3">
    <source>
        <dbReference type="Proteomes" id="UP001309876"/>
    </source>
</evidence>
<comment type="caution">
    <text evidence="2">The sequence shown here is derived from an EMBL/GenBank/DDBJ whole genome shotgun (WGS) entry which is preliminary data.</text>
</comment>
<dbReference type="InterPro" id="IPR037830">
    <property type="entry name" value="ZZZ3"/>
</dbReference>
<name>A0AAN7T123_9EURO</name>
<feature type="compositionally biased region" description="Acidic residues" evidence="1">
    <location>
        <begin position="139"/>
        <end position="153"/>
    </location>
</feature>
<sequence length="241" mass="26869">MSSEEAASNQQPSRRLKLVLKTSPLSTPVVQPQPNDRFVTPKDGSSSPPRPSYSPVTPTLSHEKLAAPEKAEAQFIDEPSPLPLNLEDNADAIALKATISLLQMQRQQSLKDIRDLDKIKDAAVENPRKLKKPQASEIVFDDVEYEDSDEDEQADNKTDTTSKFGRLPNPQNVARCPPIEWSKYHILGKPLDDLHEAQKKYPGATGNEIVNKSAREHEITAPYRPFKDKLDTKKGTEGYST</sequence>